<reference evidence="2 3" key="1">
    <citation type="submission" date="2013-11" db="EMBL/GenBank/DDBJ databases">
        <title>Complete genome sequence of Rhizobium gallicum bv. gallicum R602.</title>
        <authorList>
            <person name="Bustos P."/>
            <person name="Santamaria R.I."/>
            <person name="Lozano L."/>
            <person name="Acosta J.L."/>
            <person name="Ormeno-Orrillo E."/>
            <person name="Rogel M.A."/>
            <person name="Romero D."/>
            <person name="Cevallos M.A."/>
            <person name="Martinez-Romero E."/>
            <person name="Gonzalez V."/>
        </authorList>
    </citation>
    <scope>NUCLEOTIDE SEQUENCE [LARGE SCALE GENOMIC DNA]</scope>
    <source>
        <strain evidence="2 3">R602</strain>
        <plasmid evidence="2 3">pRgalR602b</plasmid>
    </source>
</reference>
<evidence type="ECO:0000256" key="1">
    <source>
        <dbReference type="SAM" id="MobiDB-lite"/>
    </source>
</evidence>
<dbReference type="KEGG" id="rga:RGR602_PB00408"/>
<gene>
    <name evidence="2" type="ORF">RGR602_PB00408</name>
</gene>
<feature type="region of interest" description="Disordered" evidence="1">
    <location>
        <begin position="1"/>
        <end position="27"/>
    </location>
</feature>
<name>A0A0B4X7H5_9HYPH</name>
<sequence length="50" mass="5491">MAMSAEPTEPAVAQSARPQQPEQRPTARKALVVNAFSACRRGRSLIQLRN</sequence>
<organism evidence="2 3">
    <name type="scientific">Rhizobium gallicum bv. gallicum R602sp</name>
    <dbReference type="NCBI Taxonomy" id="1041138"/>
    <lineage>
        <taxon>Bacteria</taxon>
        <taxon>Pseudomonadati</taxon>
        <taxon>Pseudomonadota</taxon>
        <taxon>Alphaproteobacteria</taxon>
        <taxon>Hyphomicrobiales</taxon>
        <taxon>Rhizobiaceae</taxon>
        <taxon>Rhizobium/Agrobacterium group</taxon>
        <taxon>Rhizobium</taxon>
    </lineage>
</organism>
<dbReference type="AlphaFoldDB" id="A0A0B4X7H5"/>
<proteinExistence type="predicted"/>
<keyword evidence="3" id="KW-1185">Reference proteome</keyword>
<dbReference type="Proteomes" id="UP000031368">
    <property type="component" value="Plasmid pRgalR602b"/>
</dbReference>
<accession>A0A0B4X7H5</accession>
<protein>
    <submittedName>
        <fullName evidence="2">Uncharacterized protein</fullName>
    </submittedName>
</protein>
<evidence type="ECO:0000313" key="3">
    <source>
        <dbReference type="Proteomes" id="UP000031368"/>
    </source>
</evidence>
<keyword evidence="2" id="KW-0614">Plasmid</keyword>
<dbReference type="EMBL" id="CP006879">
    <property type="protein sequence ID" value="AJD43939.1"/>
    <property type="molecule type" value="Genomic_DNA"/>
</dbReference>
<geneLocation type="plasmid" evidence="2 3">
    <name>pRgalR602b</name>
</geneLocation>
<dbReference type="HOGENOM" id="CLU_3121914_0_0_5"/>
<evidence type="ECO:0000313" key="2">
    <source>
        <dbReference type="EMBL" id="AJD43939.1"/>
    </source>
</evidence>